<feature type="compositionally biased region" description="Polar residues" evidence="1">
    <location>
        <begin position="263"/>
        <end position="277"/>
    </location>
</feature>
<accession>A0A5J4L5L9</accession>
<dbReference type="InterPro" id="IPR009279">
    <property type="entry name" value="Portal_Mu"/>
</dbReference>
<sequence length="365" mass="41796">MWDIKEKVVSKPQNWFVFDEENKLKLRTKDNVYGESLPEYKFLLIQHNATYHNPYGDPSLAKCFWPVTFKRGGLKFWVIFTEKYGMPFMIGKHPRGTSKEETDKLANMLESMIQDAIAVIPDDSSVEIMEAGGKSASSAIYRELLEYCDQEIAIAILGQNLTTSVQSGSYAAAQTHMQVRKDLIDSDKKMIEKAMNQLIRWIYEINFPDGELPVFSMYEEEDIDKDLAERDEKLANILQLSGLKLSKRYFQKVYGLEDEDFEQTPSAEGTQQFSESPQKPAFPAFPDQQAIDDAGESLSAEELQKQMEGVLKPIVDLIQQGDSYEEIMERLVETFPDVDASQVEQMLQRAIFVTELWGMLNARKD</sequence>
<name>A0A5J4L5L9_9ZZZZ</name>
<protein>
    <submittedName>
        <fullName evidence="2">DUF935 domain-containing protein</fullName>
    </submittedName>
</protein>
<dbReference type="Pfam" id="PF06074">
    <property type="entry name" value="Portal_Mu"/>
    <property type="match status" value="1"/>
</dbReference>
<organism evidence="2">
    <name type="scientific">hot springs metagenome</name>
    <dbReference type="NCBI Taxonomy" id="433727"/>
    <lineage>
        <taxon>unclassified sequences</taxon>
        <taxon>metagenomes</taxon>
        <taxon>ecological metagenomes</taxon>
    </lineage>
</organism>
<evidence type="ECO:0000256" key="1">
    <source>
        <dbReference type="SAM" id="MobiDB-lite"/>
    </source>
</evidence>
<gene>
    <name evidence="2" type="ORF">A45J_1855</name>
</gene>
<dbReference type="AlphaFoldDB" id="A0A5J4L5L9"/>
<comment type="caution">
    <text evidence="2">The sequence shown here is derived from an EMBL/GenBank/DDBJ whole genome shotgun (WGS) entry which is preliminary data.</text>
</comment>
<proteinExistence type="predicted"/>
<dbReference type="EMBL" id="BLAB01000001">
    <property type="protein sequence ID" value="GER94097.1"/>
    <property type="molecule type" value="Genomic_DNA"/>
</dbReference>
<evidence type="ECO:0000313" key="2">
    <source>
        <dbReference type="EMBL" id="GER94097.1"/>
    </source>
</evidence>
<reference evidence="2" key="1">
    <citation type="submission" date="2019-10" db="EMBL/GenBank/DDBJ databases">
        <title>Metagenomic sequencing of thiosulfate-disproportionating enrichment culture.</title>
        <authorList>
            <person name="Umezawa K."/>
            <person name="Kojima H."/>
            <person name="Fukui M."/>
        </authorList>
    </citation>
    <scope>NUCLEOTIDE SEQUENCE</scope>
    <source>
        <strain evidence="2">45J</strain>
    </source>
</reference>
<feature type="region of interest" description="Disordered" evidence="1">
    <location>
        <begin position="261"/>
        <end position="284"/>
    </location>
</feature>